<gene>
    <name evidence="1" type="ORF">ACFOD6_19715</name>
</gene>
<dbReference type="RefSeq" id="WP_197646527.1">
    <property type="nucleotide sequence ID" value="NZ_JAEACP010000018.1"/>
</dbReference>
<dbReference type="EMBL" id="JBHRSM010000051">
    <property type="protein sequence ID" value="MFC3088273.1"/>
    <property type="molecule type" value="Genomic_DNA"/>
</dbReference>
<accession>A0ABV7E272</accession>
<sequence>MTINRKEVFRLAWVWAKQDQWGARAPASALRGYFRAALVRAWADVKRQAAYRAAQRAAFASARPAEEIRTDIRMLECKDRLAGADWQRLDALRAELRAVA</sequence>
<name>A0ABV7E272_9RHOB</name>
<organism evidence="1 2">
    <name type="scientific">Tabrizicola soli</name>
    <dbReference type="NCBI Taxonomy" id="2185115"/>
    <lineage>
        <taxon>Bacteria</taxon>
        <taxon>Pseudomonadati</taxon>
        <taxon>Pseudomonadota</taxon>
        <taxon>Alphaproteobacteria</taxon>
        <taxon>Rhodobacterales</taxon>
        <taxon>Paracoccaceae</taxon>
        <taxon>Tabrizicola</taxon>
    </lineage>
</organism>
<evidence type="ECO:0000313" key="2">
    <source>
        <dbReference type="Proteomes" id="UP001595445"/>
    </source>
</evidence>
<keyword evidence="2" id="KW-1185">Reference proteome</keyword>
<proteinExistence type="predicted"/>
<comment type="caution">
    <text evidence="1">The sequence shown here is derived from an EMBL/GenBank/DDBJ whole genome shotgun (WGS) entry which is preliminary data.</text>
</comment>
<protein>
    <submittedName>
        <fullName evidence="1">Uncharacterized protein</fullName>
    </submittedName>
</protein>
<evidence type="ECO:0000313" key="1">
    <source>
        <dbReference type="EMBL" id="MFC3088273.1"/>
    </source>
</evidence>
<reference evidence="2" key="1">
    <citation type="journal article" date="2019" name="Int. J. Syst. Evol. Microbiol.">
        <title>The Global Catalogue of Microorganisms (GCM) 10K type strain sequencing project: providing services to taxonomists for standard genome sequencing and annotation.</title>
        <authorList>
            <consortium name="The Broad Institute Genomics Platform"/>
            <consortium name="The Broad Institute Genome Sequencing Center for Infectious Disease"/>
            <person name="Wu L."/>
            <person name="Ma J."/>
        </authorList>
    </citation>
    <scope>NUCLEOTIDE SEQUENCE [LARGE SCALE GENOMIC DNA]</scope>
    <source>
        <strain evidence="2">KCTC 62102</strain>
    </source>
</reference>
<dbReference type="Proteomes" id="UP001595445">
    <property type="component" value="Unassembled WGS sequence"/>
</dbReference>